<protein>
    <recommendedName>
        <fullName evidence="3">SRCR domain-containing protein</fullName>
    </recommendedName>
</protein>
<keyword evidence="5" id="KW-1185">Reference proteome</keyword>
<dbReference type="GO" id="GO:0016020">
    <property type="term" value="C:membrane"/>
    <property type="evidence" value="ECO:0007669"/>
    <property type="project" value="InterPro"/>
</dbReference>
<dbReference type="SUPFAM" id="SSF56487">
    <property type="entry name" value="SRCR-like"/>
    <property type="match status" value="1"/>
</dbReference>
<evidence type="ECO:0000259" key="3">
    <source>
        <dbReference type="PROSITE" id="PS50287"/>
    </source>
</evidence>
<reference evidence="4" key="2">
    <citation type="journal article" date="2021" name="Genome Biol. Evol.">
        <title>Developing a high-quality reference genome for a parasitic bivalve with doubly uniparental inheritance (Bivalvia: Unionida).</title>
        <authorList>
            <person name="Smith C.H."/>
        </authorList>
    </citation>
    <scope>NUCLEOTIDE SEQUENCE</scope>
    <source>
        <strain evidence="4">CHS0354</strain>
        <tissue evidence="4">Mantle</tissue>
    </source>
</reference>
<dbReference type="PROSITE" id="PS50287">
    <property type="entry name" value="SRCR_2"/>
    <property type="match status" value="1"/>
</dbReference>
<feature type="domain" description="SRCR" evidence="3">
    <location>
        <begin position="1"/>
        <end position="62"/>
    </location>
</feature>
<evidence type="ECO:0000256" key="1">
    <source>
        <dbReference type="ARBA" id="ARBA00023157"/>
    </source>
</evidence>
<dbReference type="Pfam" id="PF00530">
    <property type="entry name" value="SRCR"/>
    <property type="match status" value="1"/>
</dbReference>
<sequence length="94" mass="10480">MIFYVQCRSGAIALGNARYGQGSGPILIDDVDCHGTESSLATCSYTRINNCHHSEDVGVQCNTGSMESYKSFYVRSELYNSEFKLYISGFKETR</sequence>
<feature type="disulfide bond" evidence="2">
    <location>
        <begin position="33"/>
        <end position="43"/>
    </location>
</feature>
<accession>A0AAE0SVX8</accession>
<keyword evidence="1 2" id="KW-1015">Disulfide bond</keyword>
<comment type="caution">
    <text evidence="4">The sequence shown here is derived from an EMBL/GenBank/DDBJ whole genome shotgun (WGS) entry which is preliminary data.</text>
</comment>
<dbReference type="EMBL" id="JAEAOA010000761">
    <property type="protein sequence ID" value="KAK3599034.1"/>
    <property type="molecule type" value="Genomic_DNA"/>
</dbReference>
<dbReference type="Gene3D" id="3.10.250.10">
    <property type="entry name" value="SRCR-like domain"/>
    <property type="match status" value="1"/>
</dbReference>
<reference evidence="4" key="3">
    <citation type="submission" date="2023-05" db="EMBL/GenBank/DDBJ databases">
        <authorList>
            <person name="Smith C.H."/>
        </authorList>
    </citation>
    <scope>NUCLEOTIDE SEQUENCE</scope>
    <source>
        <strain evidence="4">CHS0354</strain>
        <tissue evidence="4">Mantle</tissue>
    </source>
</reference>
<dbReference type="InterPro" id="IPR036772">
    <property type="entry name" value="SRCR-like_dom_sf"/>
</dbReference>
<dbReference type="AlphaFoldDB" id="A0AAE0SVX8"/>
<dbReference type="SMART" id="SM00202">
    <property type="entry name" value="SR"/>
    <property type="match status" value="1"/>
</dbReference>
<reference evidence="4" key="1">
    <citation type="journal article" date="2021" name="Genome Biol. Evol.">
        <title>A High-Quality Reference Genome for a Parasitic Bivalve with Doubly Uniparental Inheritance (Bivalvia: Unionida).</title>
        <authorList>
            <person name="Smith C.H."/>
        </authorList>
    </citation>
    <scope>NUCLEOTIDE SEQUENCE</scope>
    <source>
        <strain evidence="4">CHS0354</strain>
    </source>
</reference>
<dbReference type="PANTHER" id="PTHR48071">
    <property type="entry name" value="SRCR DOMAIN-CONTAINING PROTEIN"/>
    <property type="match status" value="1"/>
</dbReference>
<dbReference type="PANTHER" id="PTHR48071:SF18">
    <property type="entry name" value="DELETED IN MALIGNANT BRAIN TUMORS 1 PROTEIN-RELATED"/>
    <property type="match status" value="1"/>
</dbReference>
<dbReference type="InterPro" id="IPR001190">
    <property type="entry name" value="SRCR"/>
</dbReference>
<evidence type="ECO:0000256" key="2">
    <source>
        <dbReference type="PROSITE-ProRule" id="PRU00196"/>
    </source>
</evidence>
<comment type="caution">
    <text evidence="2">Lacks conserved residue(s) required for the propagation of feature annotation.</text>
</comment>
<organism evidence="4 5">
    <name type="scientific">Potamilus streckersoni</name>
    <dbReference type="NCBI Taxonomy" id="2493646"/>
    <lineage>
        <taxon>Eukaryota</taxon>
        <taxon>Metazoa</taxon>
        <taxon>Spiralia</taxon>
        <taxon>Lophotrochozoa</taxon>
        <taxon>Mollusca</taxon>
        <taxon>Bivalvia</taxon>
        <taxon>Autobranchia</taxon>
        <taxon>Heteroconchia</taxon>
        <taxon>Palaeoheterodonta</taxon>
        <taxon>Unionida</taxon>
        <taxon>Unionoidea</taxon>
        <taxon>Unionidae</taxon>
        <taxon>Ambleminae</taxon>
        <taxon>Lampsilini</taxon>
        <taxon>Potamilus</taxon>
    </lineage>
</organism>
<evidence type="ECO:0000313" key="5">
    <source>
        <dbReference type="Proteomes" id="UP001195483"/>
    </source>
</evidence>
<proteinExistence type="predicted"/>
<name>A0AAE0SVX8_9BIVA</name>
<gene>
    <name evidence="4" type="ORF">CHS0354_012518</name>
</gene>
<evidence type="ECO:0000313" key="4">
    <source>
        <dbReference type="EMBL" id="KAK3599034.1"/>
    </source>
</evidence>
<dbReference type="Proteomes" id="UP001195483">
    <property type="component" value="Unassembled WGS sequence"/>
</dbReference>